<feature type="domain" description="FAD-binding PCMH-type" evidence="8">
    <location>
        <begin position="28"/>
        <end position="205"/>
    </location>
</feature>
<evidence type="ECO:0000256" key="2">
    <source>
        <dbReference type="ARBA" id="ARBA00008000"/>
    </source>
</evidence>
<dbReference type="GO" id="GO:0008720">
    <property type="term" value="F:D-lactate dehydrogenase (NAD+) activity"/>
    <property type="evidence" value="ECO:0007669"/>
    <property type="project" value="TreeGrafter"/>
</dbReference>
<organism evidence="9 10">
    <name type="scientific">Ignicoccus islandicus DSM 13165</name>
    <dbReference type="NCBI Taxonomy" id="940295"/>
    <lineage>
        <taxon>Archaea</taxon>
        <taxon>Thermoproteota</taxon>
        <taxon>Thermoprotei</taxon>
        <taxon>Desulfurococcales</taxon>
        <taxon>Desulfurococcaceae</taxon>
        <taxon>Ignicoccus</taxon>
    </lineage>
</organism>
<keyword evidence="3" id="KW-0285">Flavoprotein</keyword>
<dbReference type="InterPro" id="IPR016164">
    <property type="entry name" value="FAD-linked_Oxase-like_C"/>
</dbReference>
<dbReference type="Proteomes" id="UP000060778">
    <property type="component" value="Chromosome"/>
</dbReference>
<dbReference type="EC" id="1.1.2.4" evidence="7"/>
<keyword evidence="5" id="KW-0809">Transit peptide</keyword>
<evidence type="ECO:0000313" key="9">
    <source>
        <dbReference type="EMBL" id="ALU12228.1"/>
    </source>
</evidence>
<dbReference type="InterPro" id="IPR006094">
    <property type="entry name" value="Oxid_FAD_bind_N"/>
</dbReference>
<keyword evidence="6" id="KW-0560">Oxidoreductase</keyword>
<gene>
    <name evidence="9" type="ORF">EYM_01640</name>
</gene>
<dbReference type="GO" id="GO:1903457">
    <property type="term" value="P:lactate catabolic process"/>
    <property type="evidence" value="ECO:0007669"/>
    <property type="project" value="TreeGrafter"/>
</dbReference>
<evidence type="ECO:0000256" key="4">
    <source>
        <dbReference type="ARBA" id="ARBA00022827"/>
    </source>
</evidence>
<keyword evidence="4" id="KW-0274">FAD</keyword>
<dbReference type="EMBL" id="CP006867">
    <property type="protein sequence ID" value="ALU12228.1"/>
    <property type="molecule type" value="Genomic_DNA"/>
</dbReference>
<reference evidence="9 10" key="1">
    <citation type="submission" date="2013-11" db="EMBL/GenBank/DDBJ databases">
        <title>Comparative genomics of Ignicoccus.</title>
        <authorList>
            <person name="Podar M."/>
        </authorList>
    </citation>
    <scope>NUCLEOTIDE SEQUENCE [LARGE SCALE GENOMIC DNA]</scope>
    <source>
        <strain evidence="9 10">DSM 13165</strain>
    </source>
</reference>
<dbReference type="GO" id="GO:0004458">
    <property type="term" value="F:D-lactate dehydrogenase (cytochrome) activity"/>
    <property type="evidence" value="ECO:0007669"/>
    <property type="project" value="UniProtKB-EC"/>
</dbReference>
<comment type="cofactor">
    <cofactor evidence="1">
        <name>FAD</name>
        <dbReference type="ChEBI" id="CHEBI:57692"/>
    </cofactor>
</comment>
<sequence length="426" mass="47024">MKCSEVGVTCLDDPELLKAYVSDASPLRGEVPKAAFFPIDATEVAKVLKWANKEKIAVYPFAGGTSLVGSPLPSEGVVMDLILMDYLEVFPKDKLALVGSGWKPSELNSELREYGLWFPIDPGSYDIATIGGMIATNAGGIRAVKYGVTADRVRALEFVTPTGEIVWSGAWSKKSSTWIRLHQLLVGSEGQFGVVTKALLELERLPEKAEVLMIETNLEEVGDLVLKLMEFEPSAVEFMDETTVEAVNHHPSAPFKLEGNSILLVEFDDERASEKAESIEMELNATRGEPEKLWKYRKLAGQALTYKYGKRADWDVAVPLSELSPALKFVKDRLEEGAVFGHFGDGNMHINYLGKSVEEVIEDAKELVCEMVKRFKATVSGEHGIGLLKLPMLKCEVSDEAIEVWRKLKLALDPNLILNPGKKIPL</sequence>
<dbReference type="OrthoDB" id="26910at2157"/>
<dbReference type="Pfam" id="PF01565">
    <property type="entry name" value="FAD_binding_4"/>
    <property type="match status" value="1"/>
</dbReference>
<dbReference type="Gene3D" id="3.30.70.2740">
    <property type="match status" value="1"/>
</dbReference>
<accession>A0A0U2U802</accession>
<dbReference type="STRING" id="940295.EYM_01640"/>
<dbReference type="GO" id="GO:0071949">
    <property type="term" value="F:FAD binding"/>
    <property type="evidence" value="ECO:0007669"/>
    <property type="project" value="InterPro"/>
</dbReference>
<dbReference type="RefSeq" id="WP_075049366.1">
    <property type="nucleotide sequence ID" value="NZ_CP006867.1"/>
</dbReference>
<dbReference type="InterPro" id="IPR016166">
    <property type="entry name" value="FAD-bd_PCMH"/>
</dbReference>
<dbReference type="Pfam" id="PF02913">
    <property type="entry name" value="FAD-oxidase_C"/>
    <property type="match status" value="1"/>
</dbReference>
<evidence type="ECO:0000256" key="1">
    <source>
        <dbReference type="ARBA" id="ARBA00001974"/>
    </source>
</evidence>
<dbReference type="KEGG" id="iis:EYM_01640"/>
<evidence type="ECO:0000256" key="5">
    <source>
        <dbReference type="ARBA" id="ARBA00022946"/>
    </source>
</evidence>
<keyword evidence="10" id="KW-1185">Reference proteome</keyword>
<evidence type="ECO:0000259" key="8">
    <source>
        <dbReference type="PROSITE" id="PS51387"/>
    </source>
</evidence>
<dbReference type="FunFam" id="1.10.45.10:FF:000001">
    <property type="entry name" value="D-lactate dehydrogenase mitochondrial"/>
    <property type="match status" value="1"/>
</dbReference>
<dbReference type="InterPro" id="IPR036318">
    <property type="entry name" value="FAD-bd_PCMH-like_sf"/>
</dbReference>
<dbReference type="InterPro" id="IPR004113">
    <property type="entry name" value="FAD-bd_oxidored_4_C"/>
</dbReference>
<dbReference type="InterPro" id="IPR016171">
    <property type="entry name" value="Vanillyl_alc_oxidase_C-sub2"/>
</dbReference>
<dbReference type="AlphaFoldDB" id="A0A0U2U802"/>
<dbReference type="Gene3D" id="1.10.45.10">
    <property type="entry name" value="Vanillyl-alcohol Oxidase, Chain A, domain 4"/>
    <property type="match status" value="1"/>
</dbReference>
<proteinExistence type="inferred from homology"/>
<dbReference type="Gene3D" id="3.30.465.10">
    <property type="match status" value="1"/>
</dbReference>
<dbReference type="PANTHER" id="PTHR11748">
    <property type="entry name" value="D-LACTATE DEHYDROGENASE"/>
    <property type="match status" value="1"/>
</dbReference>
<protein>
    <recommendedName>
        <fullName evidence="7">D-lactate dehydrogenase (cytochrome)</fullName>
        <ecNumber evidence="7">1.1.2.4</ecNumber>
    </recommendedName>
</protein>
<evidence type="ECO:0000256" key="7">
    <source>
        <dbReference type="ARBA" id="ARBA00038897"/>
    </source>
</evidence>
<name>A0A0U2U802_9CREN</name>
<evidence type="ECO:0000256" key="6">
    <source>
        <dbReference type="ARBA" id="ARBA00023002"/>
    </source>
</evidence>
<evidence type="ECO:0000313" key="10">
    <source>
        <dbReference type="Proteomes" id="UP000060778"/>
    </source>
</evidence>
<comment type="similarity">
    <text evidence="2">Belongs to the FAD-binding oxidoreductase/transferase type 4 family.</text>
</comment>
<dbReference type="PROSITE" id="PS51387">
    <property type="entry name" value="FAD_PCMH"/>
    <property type="match status" value="1"/>
</dbReference>
<dbReference type="SUPFAM" id="SSF55103">
    <property type="entry name" value="FAD-linked oxidases, C-terminal domain"/>
    <property type="match status" value="1"/>
</dbReference>
<dbReference type="PANTHER" id="PTHR11748:SF111">
    <property type="entry name" value="D-LACTATE DEHYDROGENASE, MITOCHONDRIAL-RELATED"/>
    <property type="match status" value="1"/>
</dbReference>
<dbReference type="GeneID" id="30679735"/>
<dbReference type="SUPFAM" id="SSF56176">
    <property type="entry name" value="FAD-binding/transporter-associated domain-like"/>
    <property type="match status" value="1"/>
</dbReference>
<evidence type="ECO:0000256" key="3">
    <source>
        <dbReference type="ARBA" id="ARBA00022630"/>
    </source>
</evidence>
<dbReference type="InterPro" id="IPR016169">
    <property type="entry name" value="FAD-bd_PCMH_sub2"/>
</dbReference>